<evidence type="ECO:0000256" key="10">
    <source>
        <dbReference type="SAM" id="Coils"/>
    </source>
</evidence>
<evidence type="ECO:0000256" key="6">
    <source>
        <dbReference type="ARBA" id="ARBA00023306"/>
    </source>
</evidence>
<comment type="subcellular location">
    <subcellularLocation>
        <location evidence="1">Cytoplasm</location>
    </subcellularLocation>
</comment>
<keyword evidence="5" id="KW-0717">Septation</keyword>
<dbReference type="InterPro" id="IPR042233">
    <property type="entry name" value="Cell_div_ZapA_N"/>
</dbReference>
<comment type="function">
    <text evidence="7">Activator of cell division through the inhibition of FtsZ GTPase activity, therefore promoting FtsZ assembly into bundles of protofilaments necessary for the formation of the division Z ring. It is recruited early at mid-cell but it is not essential for cell division.</text>
</comment>
<dbReference type="OrthoDB" id="9797575at2"/>
<dbReference type="KEGG" id="vgo:GJW-30_1_02597"/>
<name>A0A0S3PVZ9_9BRAD</name>
<organism evidence="11 12">
    <name type="scientific">Variibacter gotjawalensis</name>
    <dbReference type="NCBI Taxonomy" id="1333996"/>
    <lineage>
        <taxon>Bacteria</taxon>
        <taxon>Pseudomonadati</taxon>
        <taxon>Pseudomonadota</taxon>
        <taxon>Alphaproteobacteria</taxon>
        <taxon>Hyphomicrobiales</taxon>
        <taxon>Nitrobacteraceae</taxon>
        <taxon>Variibacter</taxon>
    </lineage>
</organism>
<dbReference type="EMBL" id="AP014946">
    <property type="protein sequence ID" value="BAT60062.1"/>
    <property type="molecule type" value="Genomic_DNA"/>
</dbReference>
<evidence type="ECO:0000256" key="8">
    <source>
        <dbReference type="ARBA" id="ARBA00026068"/>
    </source>
</evidence>
<dbReference type="RefSeq" id="WP_096355973.1">
    <property type="nucleotide sequence ID" value="NZ_AP014946.1"/>
</dbReference>
<dbReference type="GO" id="GO:0030428">
    <property type="term" value="C:cell septum"/>
    <property type="evidence" value="ECO:0007669"/>
    <property type="project" value="TreeGrafter"/>
</dbReference>
<sequence>MASVQVTIGGRAYRMACEDGQEDHLRELAEQFDKRIEDLRGQLGEIGDSRLTVVAALMLSDELSEAQRRIAKLEQDHGERIIALHGEISEAREASAGASLRAQATNTAIIAALNSAAERVEKVTKSLNGTLTTSVPMG</sequence>
<keyword evidence="10" id="KW-0175">Coiled coil</keyword>
<reference evidence="11 12" key="1">
    <citation type="submission" date="2015-08" db="EMBL/GenBank/DDBJ databases">
        <title>Investigation of the bacterial diversity of lava forest soil.</title>
        <authorList>
            <person name="Lee J.S."/>
        </authorList>
    </citation>
    <scope>NUCLEOTIDE SEQUENCE [LARGE SCALE GENOMIC DNA]</scope>
    <source>
        <strain evidence="11 12">GJW-30</strain>
    </source>
</reference>
<evidence type="ECO:0000256" key="1">
    <source>
        <dbReference type="ARBA" id="ARBA00004496"/>
    </source>
</evidence>
<dbReference type="GO" id="GO:0000921">
    <property type="term" value="P:septin ring assembly"/>
    <property type="evidence" value="ECO:0007669"/>
    <property type="project" value="TreeGrafter"/>
</dbReference>
<comment type="subunit">
    <text evidence="8">Homodimer. Interacts with FtsZ.</text>
</comment>
<dbReference type="GO" id="GO:0000917">
    <property type="term" value="P:division septum assembly"/>
    <property type="evidence" value="ECO:0007669"/>
    <property type="project" value="UniProtKB-KW"/>
</dbReference>
<evidence type="ECO:0000256" key="5">
    <source>
        <dbReference type="ARBA" id="ARBA00023210"/>
    </source>
</evidence>
<dbReference type="Proteomes" id="UP000236884">
    <property type="component" value="Chromosome"/>
</dbReference>
<evidence type="ECO:0000256" key="9">
    <source>
        <dbReference type="ARBA" id="ARBA00033158"/>
    </source>
</evidence>
<evidence type="ECO:0000256" key="7">
    <source>
        <dbReference type="ARBA" id="ARBA00024910"/>
    </source>
</evidence>
<evidence type="ECO:0000256" key="3">
    <source>
        <dbReference type="ARBA" id="ARBA00022490"/>
    </source>
</evidence>
<evidence type="ECO:0000313" key="12">
    <source>
        <dbReference type="Proteomes" id="UP000236884"/>
    </source>
</evidence>
<keyword evidence="12" id="KW-1185">Reference proteome</keyword>
<protein>
    <recommendedName>
        <fullName evidence="2">Cell division protein ZapA</fullName>
    </recommendedName>
    <alternativeName>
        <fullName evidence="9">Z ring-associated protein ZapA</fullName>
    </alternativeName>
</protein>
<proteinExistence type="predicted"/>
<dbReference type="GO" id="GO:0032153">
    <property type="term" value="C:cell division site"/>
    <property type="evidence" value="ECO:0007669"/>
    <property type="project" value="TreeGrafter"/>
</dbReference>
<feature type="coiled-coil region" evidence="10">
    <location>
        <begin position="22"/>
        <end position="76"/>
    </location>
</feature>
<gene>
    <name evidence="11" type="ORF">GJW-30_1_02597</name>
</gene>
<dbReference type="PANTHER" id="PTHR34981:SF1">
    <property type="entry name" value="CELL DIVISION PROTEIN ZAPA"/>
    <property type="match status" value="1"/>
</dbReference>
<keyword evidence="6" id="KW-0131">Cell cycle</keyword>
<evidence type="ECO:0000256" key="2">
    <source>
        <dbReference type="ARBA" id="ARBA00015195"/>
    </source>
</evidence>
<dbReference type="Gene3D" id="3.30.160.880">
    <property type="entry name" value="Cell division protein ZapA protomer, N-terminal domain"/>
    <property type="match status" value="1"/>
</dbReference>
<dbReference type="Pfam" id="PF05164">
    <property type="entry name" value="ZapA"/>
    <property type="match status" value="1"/>
</dbReference>
<dbReference type="InterPro" id="IPR036192">
    <property type="entry name" value="Cell_div_ZapA-like_sf"/>
</dbReference>
<evidence type="ECO:0000313" key="11">
    <source>
        <dbReference type="EMBL" id="BAT60062.1"/>
    </source>
</evidence>
<accession>A0A0S3PVZ9</accession>
<dbReference type="GO" id="GO:0005829">
    <property type="term" value="C:cytosol"/>
    <property type="evidence" value="ECO:0007669"/>
    <property type="project" value="TreeGrafter"/>
</dbReference>
<dbReference type="PANTHER" id="PTHR34981">
    <property type="entry name" value="CELL DIVISION PROTEIN ZAPA"/>
    <property type="match status" value="1"/>
</dbReference>
<dbReference type="GO" id="GO:0043093">
    <property type="term" value="P:FtsZ-dependent cytokinesis"/>
    <property type="evidence" value="ECO:0007669"/>
    <property type="project" value="TreeGrafter"/>
</dbReference>
<dbReference type="AlphaFoldDB" id="A0A0S3PVZ9"/>
<evidence type="ECO:0000256" key="4">
    <source>
        <dbReference type="ARBA" id="ARBA00022618"/>
    </source>
</evidence>
<dbReference type="SUPFAM" id="SSF102829">
    <property type="entry name" value="Cell division protein ZapA-like"/>
    <property type="match status" value="1"/>
</dbReference>
<dbReference type="InterPro" id="IPR007838">
    <property type="entry name" value="Cell_div_ZapA-like"/>
</dbReference>
<keyword evidence="4" id="KW-0132">Cell division</keyword>
<keyword evidence="3" id="KW-0963">Cytoplasm</keyword>